<accession>A0A6G8R2H1</accession>
<organism evidence="1 2">
    <name type="scientific">Arthrobacter phage Abba</name>
    <dbReference type="NCBI Taxonomy" id="2713256"/>
    <lineage>
        <taxon>Viruses</taxon>
        <taxon>Duplodnaviria</taxon>
        <taxon>Heunggongvirae</taxon>
        <taxon>Uroviricota</taxon>
        <taxon>Caudoviricetes</taxon>
        <taxon>Berryhillviridae</taxon>
        <taxon>Ayohtrevirus</taxon>
        <taxon>Ayohtrevirus abba</taxon>
    </lineage>
</organism>
<dbReference type="GeneID" id="55816768"/>
<sequence length="79" mass="8966">MNRMNAGDEPMTQLVGFTVVEFNQAGGAPYLVDGLTELLDDRAEAEGQIELYKERQAYGRRRDRWQVAAVYIEPEEAES</sequence>
<keyword evidence="2" id="KW-1185">Reference proteome</keyword>
<dbReference type="KEGG" id="vg:55816768"/>
<proteinExistence type="predicted"/>
<evidence type="ECO:0000313" key="1">
    <source>
        <dbReference type="EMBL" id="QIN94376.1"/>
    </source>
</evidence>
<protein>
    <submittedName>
        <fullName evidence="1">Uncharacterized protein</fullName>
    </submittedName>
</protein>
<name>A0A6G8R2H1_9CAUD</name>
<dbReference type="EMBL" id="MT024868">
    <property type="protein sequence ID" value="QIN94376.1"/>
    <property type="molecule type" value="Genomic_DNA"/>
</dbReference>
<reference evidence="1 2" key="1">
    <citation type="submission" date="2020-02" db="EMBL/GenBank/DDBJ databases">
        <authorList>
            <person name="Bojorquez D.A."/>
            <person name="Alcantara J.K.D.L."/>
            <person name="Arambulo J.M.L."/>
            <person name="Budzinski C.A."/>
            <person name="Campbell G.A."/>
            <person name="Dosanjh M.K."/>
            <person name="Gallardo M.A."/>
            <person name="Huang C."/>
            <person name="Nguyen N."/>
            <person name="Yee O.M."/>
            <person name="Ngo R.T."/>
            <person name="Kapinos A."/>
            <person name="Freise A.C."/>
            <person name="Reddi K."/>
            <person name="Moberg-Parker J."/>
            <person name="Garlena R.A."/>
            <person name="Russell D.A."/>
            <person name="Pope W.H."/>
            <person name="Jacobs-Sera D."/>
            <person name="Hatfull G.F."/>
        </authorList>
    </citation>
    <scope>NUCLEOTIDE SEQUENCE [LARGE SCALE GENOMIC DNA]</scope>
</reference>
<gene>
    <name evidence="1" type="primary">47</name>
    <name evidence="1" type="ORF">SEA_ABBA_47</name>
</gene>
<dbReference type="RefSeq" id="YP_009887313.1">
    <property type="nucleotide sequence ID" value="NC_049498.1"/>
</dbReference>
<evidence type="ECO:0000313" key="2">
    <source>
        <dbReference type="Proteomes" id="UP000500909"/>
    </source>
</evidence>
<dbReference type="Proteomes" id="UP000500909">
    <property type="component" value="Segment"/>
</dbReference>